<dbReference type="InterPro" id="IPR001711">
    <property type="entry name" value="PLipase_C_Pinositol-sp_Y"/>
</dbReference>
<dbReference type="InParanoid" id="A0A1Y1USM3"/>
<feature type="compositionally biased region" description="Polar residues" evidence="1">
    <location>
        <begin position="256"/>
        <end position="267"/>
    </location>
</feature>
<dbReference type="GO" id="GO:0035556">
    <property type="term" value="P:intracellular signal transduction"/>
    <property type="evidence" value="ECO:0007669"/>
    <property type="project" value="InterPro"/>
</dbReference>
<dbReference type="Proteomes" id="UP000193218">
    <property type="component" value="Unassembled WGS sequence"/>
</dbReference>
<dbReference type="EMBL" id="NBSH01000001">
    <property type="protein sequence ID" value="ORX41009.1"/>
    <property type="molecule type" value="Genomic_DNA"/>
</dbReference>
<comment type="caution">
    <text evidence="4">The sequence shown here is derived from an EMBL/GenBank/DDBJ whole genome shotgun (WGS) entry which is preliminary data.</text>
</comment>
<keyword evidence="5" id="KW-1185">Reference proteome</keyword>
<organism evidence="4 5">
    <name type="scientific">Kockovaella imperatae</name>
    <dbReference type="NCBI Taxonomy" id="4999"/>
    <lineage>
        <taxon>Eukaryota</taxon>
        <taxon>Fungi</taxon>
        <taxon>Dikarya</taxon>
        <taxon>Basidiomycota</taxon>
        <taxon>Agaricomycotina</taxon>
        <taxon>Tremellomycetes</taxon>
        <taxon>Tremellales</taxon>
        <taxon>Cuniculitremaceae</taxon>
        <taxon>Kockovaella</taxon>
    </lineage>
</organism>
<evidence type="ECO:0000313" key="4">
    <source>
        <dbReference type="EMBL" id="ORX41009.1"/>
    </source>
</evidence>
<proteinExistence type="predicted"/>
<dbReference type="PROSITE" id="PS50008">
    <property type="entry name" value="PIPLC_Y_DOMAIN"/>
    <property type="match status" value="1"/>
</dbReference>
<sequence>MPSLWGSDAPQNGAPPRYQAVMSKLYPHSMRPVLMVTAGLGTAWAVISGVSAIRDMGGNGETGKMKAFDLILGIMYFVVTGLELFGFFVGFTAKIRLAKILAVLAPVAAAIAVGTQIVSIASHYINKSGLISQCVNSTVGDIVTDGFGDQVGGPIDQAQAEQICGDTWSHSTWAVFGWLVFVVLVSAAFAAIAITYYRQLANPSSMRPQNSQPQEFAMQPPPPGRTYSGQGQQQPWMVPPYPGPPPEGTPFEKSDYQPSASWANGDQNYMYAPPSGSPPGGSQSRDMEGRDSSEGLVHDAQEEAWQRAQTTGVTAHLTGHASNSKGRDDEEGYTVTNRAEDDAWENARTQGVTAHFTGHASGARRENDREV</sequence>
<feature type="transmembrane region" description="Helical" evidence="2">
    <location>
        <begin position="32"/>
        <end position="53"/>
    </location>
</feature>
<name>A0A1Y1USM3_9TREE</name>
<dbReference type="RefSeq" id="XP_021874688.1">
    <property type="nucleotide sequence ID" value="XM_022014452.1"/>
</dbReference>
<dbReference type="STRING" id="4999.A0A1Y1USM3"/>
<dbReference type="OrthoDB" id="3352285at2759"/>
<dbReference type="GO" id="GO:0004435">
    <property type="term" value="F:phosphatidylinositol-4,5-bisphosphate phospholipase C activity"/>
    <property type="evidence" value="ECO:0007669"/>
    <property type="project" value="InterPro"/>
</dbReference>
<feature type="domain" description="PI-PLC Y-box" evidence="3">
    <location>
        <begin position="246"/>
        <end position="267"/>
    </location>
</feature>
<keyword evidence="2" id="KW-0812">Transmembrane</keyword>
<evidence type="ECO:0000259" key="3">
    <source>
        <dbReference type="PROSITE" id="PS50008"/>
    </source>
</evidence>
<reference evidence="4 5" key="1">
    <citation type="submission" date="2017-03" db="EMBL/GenBank/DDBJ databases">
        <title>Widespread Adenine N6-methylation of Active Genes in Fungi.</title>
        <authorList>
            <consortium name="DOE Joint Genome Institute"/>
            <person name="Mondo S.J."/>
            <person name="Dannebaum R.O."/>
            <person name="Kuo R.C."/>
            <person name="Louie K.B."/>
            <person name="Bewick A.J."/>
            <person name="Labutti K."/>
            <person name="Haridas S."/>
            <person name="Kuo A."/>
            <person name="Salamov A."/>
            <person name="Ahrendt S.R."/>
            <person name="Lau R."/>
            <person name="Bowen B.P."/>
            <person name="Lipzen A."/>
            <person name="Sullivan W."/>
            <person name="Andreopoulos W.B."/>
            <person name="Clum A."/>
            <person name="Lindquist E."/>
            <person name="Daum C."/>
            <person name="Northen T.R."/>
            <person name="Ramamoorthy G."/>
            <person name="Schmitz R.J."/>
            <person name="Gryganskyi A."/>
            <person name="Culley D."/>
            <person name="Magnuson J."/>
            <person name="James T.Y."/>
            <person name="O'Malley M.A."/>
            <person name="Stajich J.E."/>
            <person name="Spatafora J.W."/>
            <person name="Visel A."/>
            <person name="Grigoriev I.V."/>
        </authorList>
    </citation>
    <scope>NUCLEOTIDE SEQUENCE [LARGE SCALE GENOMIC DNA]</scope>
    <source>
        <strain evidence="4 5">NRRL Y-17943</strain>
    </source>
</reference>
<dbReference type="AlphaFoldDB" id="A0A1Y1USM3"/>
<gene>
    <name evidence="4" type="ORF">BD324DRAFT_612870</name>
</gene>
<dbReference type="GeneID" id="33556260"/>
<evidence type="ECO:0000313" key="5">
    <source>
        <dbReference type="Proteomes" id="UP000193218"/>
    </source>
</evidence>
<feature type="compositionally biased region" description="Pro residues" evidence="1">
    <location>
        <begin position="237"/>
        <end position="248"/>
    </location>
</feature>
<dbReference type="GO" id="GO:0006629">
    <property type="term" value="P:lipid metabolic process"/>
    <property type="evidence" value="ECO:0007669"/>
    <property type="project" value="InterPro"/>
</dbReference>
<evidence type="ECO:0000256" key="1">
    <source>
        <dbReference type="SAM" id="MobiDB-lite"/>
    </source>
</evidence>
<keyword evidence="2" id="KW-0472">Membrane</keyword>
<keyword evidence="2" id="KW-1133">Transmembrane helix</keyword>
<feature type="compositionally biased region" description="Polar residues" evidence="1">
    <location>
        <begin position="203"/>
        <end position="214"/>
    </location>
</feature>
<protein>
    <recommendedName>
        <fullName evidence="3">PI-PLC Y-box domain-containing protein</fullName>
    </recommendedName>
</protein>
<feature type="region of interest" description="Disordered" evidence="1">
    <location>
        <begin position="203"/>
        <end position="371"/>
    </location>
</feature>
<accession>A0A1Y1USM3</accession>
<evidence type="ECO:0000256" key="2">
    <source>
        <dbReference type="SAM" id="Phobius"/>
    </source>
</evidence>
<feature type="transmembrane region" description="Helical" evidence="2">
    <location>
        <begin position="73"/>
        <end position="93"/>
    </location>
</feature>
<feature type="transmembrane region" description="Helical" evidence="2">
    <location>
        <begin position="175"/>
        <end position="197"/>
    </location>
</feature>
<feature type="compositionally biased region" description="Basic and acidic residues" evidence="1">
    <location>
        <begin position="285"/>
        <end position="305"/>
    </location>
</feature>
<feature type="transmembrane region" description="Helical" evidence="2">
    <location>
        <begin position="100"/>
        <end position="125"/>
    </location>
</feature>